<comment type="caution">
    <text evidence="2">The sequence shown here is derived from an EMBL/GenBank/DDBJ whole genome shotgun (WGS) entry which is preliminary data.</text>
</comment>
<gene>
    <name evidence="2" type="ORF">KUF71_000491</name>
</gene>
<reference evidence="2" key="1">
    <citation type="submission" date="2021-07" db="EMBL/GenBank/DDBJ databases">
        <authorList>
            <person name="Catto M.A."/>
            <person name="Jacobson A."/>
            <person name="Kennedy G."/>
            <person name="Labadie P."/>
            <person name="Hunt B.G."/>
            <person name="Srinivasan R."/>
        </authorList>
    </citation>
    <scope>NUCLEOTIDE SEQUENCE</scope>
    <source>
        <strain evidence="2">PL_HMW_Pooled</strain>
        <tissue evidence="2">Head</tissue>
    </source>
</reference>
<protein>
    <submittedName>
        <fullName evidence="2">DNA polymerase III subunit delta</fullName>
    </submittedName>
</protein>
<keyword evidence="3" id="KW-1185">Reference proteome</keyword>
<reference evidence="2" key="2">
    <citation type="journal article" date="2023" name="BMC Genomics">
        <title>Pest status, molecular evolution, and epigenetic factors derived from the genome assembly of Frankliniella fusca, a thysanopteran phytovirus vector.</title>
        <authorList>
            <person name="Catto M.A."/>
            <person name="Labadie P.E."/>
            <person name="Jacobson A.L."/>
            <person name="Kennedy G.G."/>
            <person name="Srinivasan R."/>
            <person name="Hunt B.G."/>
        </authorList>
    </citation>
    <scope>NUCLEOTIDE SEQUENCE</scope>
    <source>
        <strain evidence="2">PL_HMW_Pooled</strain>
    </source>
</reference>
<organism evidence="2 3">
    <name type="scientific">Frankliniella fusca</name>
    <dbReference type="NCBI Taxonomy" id="407009"/>
    <lineage>
        <taxon>Eukaryota</taxon>
        <taxon>Metazoa</taxon>
        <taxon>Ecdysozoa</taxon>
        <taxon>Arthropoda</taxon>
        <taxon>Hexapoda</taxon>
        <taxon>Insecta</taxon>
        <taxon>Pterygota</taxon>
        <taxon>Neoptera</taxon>
        <taxon>Paraneoptera</taxon>
        <taxon>Thysanoptera</taxon>
        <taxon>Terebrantia</taxon>
        <taxon>Thripoidea</taxon>
        <taxon>Thripidae</taxon>
        <taxon>Frankliniella</taxon>
    </lineage>
</organism>
<feature type="compositionally biased region" description="Acidic residues" evidence="1">
    <location>
        <begin position="200"/>
        <end position="213"/>
    </location>
</feature>
<feature type="region of interest" description="Disordered" evidence="1">
    <location>
        <begin position="181"/>
        <end position="220"/>
    </location>
</feature>
<evidence type="ECO:0000313" key="2">
    <source>
        <dbReference type="EMBL" id="KAK3928221.1"/>
    </source>
</evidence>
<sequence length="220" mass="25106">MYVMASIRFGLKKTHRYLEPGHTQMQCDAMHARIETHMKNTDVFSPSQWIAAMKTAKVNKPKYIVKEMSQEELFDFTDLASYQEWSKLKTSEFREVVIIGNEPGFISFKTHFDKESIAKQIIKPKRGRPVNWKTIALKRKYPQLFPVREDVLKGLQELCESGAIPPEHSSFYSEFLPSLTQQQHGPAVVDPPASDVSDTGSDEELSSESEGNESDNFNSE</sequence>
<evidence type="ECO:0000256" key="1">
    <source>
        <dbReference type="SAM" id="MobiDB-lite"/>
    </source>
</evidence>
<name>A0AAE1LPV9_9NEOP</name>
<dbReference type="EMBL" id="JAHWGI010001324">
    <property type="protein sequence ID" value="KAK3928221.1"/>
    <property type="molecule type" value="Genomic_DNA"/>
</dbReference>
<dbReference type="AlphaFoldDB" id="A0AAE1LPV9"/>
<evidence type="ECO:0000313" key="3">
    <source>
        <dbReference type="Proteomes" id="UP001219518"/>
    </source>
</evidence>
<dbReference type="Proteomes" id="UP001219518">
    <property type="component" value="Unassembled WGS sequence"/>
</dbReference>
<proteinExistence type="predicted"/>
<accession>A0AAE1LPV9</accession>